<comment type="caution">
    <text evidence="1">The sequence shown here is derived from an EMBL/GenBank/DDBJ whole genome shotgun (WGS) entry which is preliminary data.</text>
</comment>
<accession>A0A840QSB5</accession>
<evidence type="ECO:0000313" key="1">
    <source>
        <dbReference type="EMBL" id="MBB5174167.1"/>
    </source>
</evidence>
<name>A0A840QSB5_9BACI</name>
<gene>
    <name evidence="1" type="ORF">HNQ41_002361</name>
</gene>
<dbReference type="Proteomes" id="UP000551878">
    <property type="component" value="Unassembled WGS sequence"/>
</dbReference>
<reference evidence="1 2" key="1">
    <citation type="submission" date="2020-08" db="EMBL/GenBank/DDBJ databases">
        <title>Genomic Encyclopedia of Type Strains, Phase IV (KMG-IV): sequencing the most valuable type-strain genomes for metagenomic binning, comparative biology and taxonomic classification.</title>
        <authorList>
            <person name="Goeker M."/>
        </authorList>
    </citation>
    <scope>NUCLEOTIDE SEQUENCE [LARGE SCALE GENOMIC DNA]</scope>
    <source>
        <strain evidence="1 2">DSM 24696</strain>
    </source>
</reference>
<sequence length="57" mass="6677">MLQAFSEAKKRLYFSAFQRALHRRKNIDLPRRIRFKAVLVEEEAALVAREQGVSAFL</sequence>
<proteinExistence type="predicted"/>
<evidence type="ECO:0000313" key="2">
    <source>
        <dbReference type="Proteomes" id="UP000551878"/>
    </source>
</evidence>
<protein>
    <submittedName>
        <fullName evidence="1">Uncharacterized protein</fullName>
    </submittedName>
</protein>
<keyword evidence="2" id="KW-1185">Reference proteome</keyword>
<dbReference type="AlphaFoldDB" id="A0A840QSB5"/>
<organism evidence="1 2">
    <name type="scientific">Texcoconibacillus texcoconensis</name>
    <dbReference type="NCBI Taxonomy" id="1095777"/>
    <lineage>
        <taxon>Bacteria</taxon>
        <taxon>Bacillati</taxon>
        <taxon>Bacillota</taxon>
        <taxon>Bacilli</taxon>
        <taxon>Bacillales</taxon>
        <taxon>Bacillaceae</taxon>
        <taxon>Texcoconibacillus</taxon>
    </lineage>
</organism>
<dbReference type="EMBL" id="JACHHB010000010">
    <property type="protein sequence ID" value="MBB5174167.1"/>
    <property type="molecule type" value="Genomic_DNA"/>
</dbReference>
<dbReference type="RefSeq" id="WP_184664596.1">
    <property type="nucleotide sequence ID" value="NZ_JACHHB010000010.1"/>
</dbReference>